<feature type="domain" description="SMCHD1 ribosomal S5" evidence="3">
    <location>
        <begin position="374"/>
        <end position="531"/>
    </location>
</feature>
<evidence type="ECO:0000259" key="3">
    <source>
        <dbReference type="Pfam" id="PF22899"/>
    </source>
</evidence>
<dbReference type="InterPro" id="IPR038892">
    <property type="entry name" value="SMCHD1"/>
</dbReference>
<sequence length="1963" mass="220934">MAELNVLLSCGNADKTLKIERDCTFDEFRTQVKSLFPHLPENFTISDGDFNELDSSNFYTVKNSRLETWCLVRGSSEESYKLDKPHSELMRYDVHPNALTQSGNYHFSASYQAFCEFIDNSIQATSINNTKDTERIIDVHIFLRDKLVAIFDNGEGMSYEGLKAFATYFLSQADRGLEKEEVDLIPAYLDGAISKFGVGATQAGFYLGNRIKVITKKEECPYVTEITISKEKLQQRAKEGKPVFEDYRWIRNPSDTSTLETEEEKRCLKDVIEREAAYNQFTMIVITGIRDIHIESIQEDGGNSLAKNLAHVYHFYLFGERGRSGNMKLPSLGNSRIPPELGLSSFLKVDIRLIIDDGRNSNQKTYFNLRDIEDDIESLYQTRAKEWFPFSLTMKVPDLDPHQTVQGVLMYFPHESGQETLPRPDDLEDDEQEPIFECFWQGRLAPLSYVHKMEFCTSPAQRSKRQKDVVPDSCYRRLKGILFFNRHTPVSNNKLKILLDERKDLSTALEDASTERRLPQEFRTWLEKCHRELDKEVSFESQLPNSQQPNSGDIRYGVLRVTTSSGVQVYKTGDVVKLDTKPIIYGKVKYFVKVSKKNDVDKVVVQRQPDEVYLSQEEERPISRILEIPDQNTLRRVFNQEKQMLPQTVKVYKHNLTNEVTSKTQLQWHAGETQKEFSGFWVKIFSGERPPKQLVSVHNKKLSVRQVVEGPENMAPIQNDQPHDGEKFGFKPFWLSKAGVFTLKYIAMLGDREMASAQFRIVVKASTASLFALTEPSRTETPQLALGEPGLKFKLAFTDNYKNPATLFSSGEFVKLNVTCANLKVQGLKEKYKTNSDGVLEVSGIALTPNGSDRVQYGKELSVRVDVIGIEYDNFVTFPVRIKTGQPQSVKLPQFETNEVLNYEEFPEFTVQVLDQWSQPCSVNDRRTKLHAECEAFVGGPHLATIEQGQGRFSPIKVKLAPGKAPCNVKIKISLVSVENIRRKQTVSESLKELKQFTIKVLPSTLPHKVMICEGNQNELTAANGVAVNGRDGRDCLELMAPAGSMVKGLFLKVFDESGKLLDAEEFKAAEPRVTTSWNGEVSVENLPYLPDCPVASMVAVPYVGNVECVCSDVKCQTQIRIKPIAGEPQKWLFVCEDQTLQIECDSKRQLSQNLKIRLNDKFGNPAECPQGVEPMVSVEHSPSRSGSTAVFIGTISRKGSEFVFNSEATISGQPGVITMCLYDNDNKFSKDTQRINLKPGAPHHIELKSQAFDDSSPKNEHTAKFFSNCYLSAPIFAFICDKSGNKTPLKTTLNLSWIPASCGQLLPRKTTQKGEIVFEAKAMRCGSRSGEQQVKLKVSSPDHKNLQAATVTASLEKSNRVKAVVVKVVAGQNLMATGNFPVLKVRCETEDGVKVDGVGHLNLEISRPRGPQTITVYKKPTQDREGLVTYQPLANRYLEEAGQWSLTCHYNEYRDRLKSVLAPADHVTTSQPVQFFVHPGPPRRLVLRFPSGSPPVLSASCTADVKGRTILPLTRRGGVEDVIVAAEDAHGNMAESSLAVKVGIQPSGTVPEGTVLPALENSPIQITLNHGSAKLPRLTLCSRVGNYIGEYLLVFSAPEVESHTVKFAFSTDEHIQRVQNELQPLRKQIADLEQSVRESKQKVNRTKSEVVAALTPVRSAFRGEPRSRDVVNVLQSTRYQLNQLETAGAVTRPPVIQNGPPARIRQYIKGIVAELAHVSDPLLARILSWFLQSKMQVALTSTTEQQRKVYDAGCPAYCEATLLPFSKRDFDGSDGKSLPLELPSPPSNYRSPIEFAVNLLEFTSDNGYLRCSLFWNLLSKTIVVNDLKSGQTYREHLTKMKQSCPTILTRDGKMIASDGLMDPKRKCPDRLEDLKFAFGALPPRETPQYRQLKEKCESLGRLQKVCENHETEMVQGRSREERLNELRKSLSPRINELEKELRKLRPGLERDSSEPPDKRRKR</sequence>
<dbReference type="InterPro" id="IPR036277">
    <property type="entry name" value="SMC_hinge_sf"/>
</dbReference>
<dbReference type="Gene3D" id="3.30.565.10">
    <property type="entry name" value="Histidine kinase-like ATPase, C-terminal domain"/>
    <property type="match status" value="1"/>
</dbReference>
<dbReference type="PANTHER" id="PTHR22640:SF2">
    <property type="entry name" value="STRUCTURAL MAINTENANCE OF CHROMOSOMES FLEXIBLE HINGE DOMAIN-CONTAINING PROTEIN 1"/>
    <property type="match status" value="1"/>
</dbReference>
<dbReference type="Pfam" id="PF13589">
    <property type="entry name" value="HATPase_c_3"/>
    <property type="match status" value="1"/>
</dbReference>
<organism evidence="4 5">
    <name type="scientific">Porites evermanni</name>
    <dbReference type="NCBI Taxonomy" id="104178"/>
    <lineage>
        <taxon>Eukaryota</taxon>
        <taxon>Metazoa</taxon>
        <taxon>Cnidaria</taxon>
        <taxon>Anthozoa</taxon>
        <taxon>Hexacorallia</taxon>
        <taxon>Scleractinia</taxon>
        <taxon>Fungiina</taxon>
        <taxon>Poritidae</taxon>
        <taxon>Porites</taxon>
    </lineage>
</organism>
<gene>
    <name evidence="4" type="ORF">PEVE_00000036</name>
</gene>
<evidence type="ECO:0000256" key="2">
    <source>
        <dbReference type="SAM" id="MobiDB-lite"/>
    </source>
</evidence>
<dbReference type="Pfam" id="PF22899">
    <property type="entry name" value="SMCHD1_S5"/>
    <property type="match status" value="1"/>
</dbReference>
<keyword evidence="5" id="KW-1185">Reference proteome</keyword>
<keyword evidence="1" id="KW-0175">Coiled coil</keyword>
<dbReference type="InterPro" id="IPR036890">
    <property type="entry name" value="HATPase_C_sf"/>
</dbReference>
<dbReference type="PANTHER" id="PTHR22640">
    <property type="entry name" value="STRUCTURAL MAINTENANCE OF CHROMOSOMES FLEXIBLE HINGE DOMAIN-CONTAINING PROTEIN 1"/>
    <property type="match status" value="1"/>
</dbReference>
<dbReference type="EMBL" id="CALNXI010000001">
    <property type="protein sequence ID" value="CAH3013607.1"/>
    <property type="molecule type" value="Genomic_DNA"/>
</dbReference>
<accession>A0ABN8LBZ5</accession>
<name>A0ABN8LBZ5_9CNID</name>
<dbReference type="InterPro" id="IPR055109">
    <property type="entry name" value="SMCHD1_S5"/>
</dbReference>
<dbReference type="SUPFAM" id="SSF55874">
    <property type="entry name" value="ATPase domain of HSP90 chaperone/DNA topoisomerase II/histidine kinase"/>
    <property type="match status" value="1"/>
</dbReference>
<reference evidence="4 5" key="1">
    <citation type="submission" date="2022-05" db="EMBL/GenBank/DDBJ databases">
        <authorList>
            <consortium name="Genoscope - CEA"/>
            <person name="William W."/>
        </authorList>
    </citation>
    <scope>NUCLEOTIDE SEQUENCE [LARGE SCALE GENOMIC DNA]</scope>
</reference>
<comment type="caution">
    <text evidence="4">The sequence shown here is derived from an EMBL/GenBank/DDBJ whole genome shotgun (WGS) entry which is preliminary data.</text>
</comment>
<dbReference type="Proteomes" id="UP001159427">
    <property type="component" value="Unassembled WGS sequence"/>
</dbReference>
<evidence type="ECO:0000313" key="5">
    <source>
        <dbReference type="Proteomes" id="UP001159427"/>
    </source>
</evidence>
<protein>
    <recommendedName>
        <fullName evidence="3">SMCHD1 ribosomal S5 domain-containing protein</fullName>
    </recommendedName>
</protein>
<dbReference type="SUPFAM" id="SSF75553">
    <property type="entry name" value="Smc hinge domain"/>
    <property type="match status" value="1"/>
</dbReference>
<proteinExistence type="predicted"/>
<evidence type="ECO:0000313" key="4">
    <source>
        <dbReference type="EMBL" id="CAH3013607.1"/>
    </source>
</evidence>
<evidence type="ECO:0000256" key="1">
    <source>
        <dbReference type="SAM" id="Coils"/>
    </source>
</evidence>
<feature type="coiled-coil region" evidence="1">
    <location>
        <begin position="1616"/>
        <end position="1650"/>
    </location>
</feature>
<feature type="region of interest" description="Disordered" evidence="2">
    <location>
        <begin position="1942"/>
        <end position="1963"/>
    </location>
</feature>